<reference evidence="1 2" key="2">
    <citation type="submission" date="2018-04" db="EMBL/GenBank/DDBJ databases">
        <title>OglaRS2 (Oryza glaberrima Reference Sequence Version 2).</title>
        <authorList>
            <person name="Zhang J."/>
            <person name="Kudrna D."/>
            <person name="Lee S."/>
            <person name="Talag J."/>
            <person name="Rajasekar S."/>
            <person name="Wing R.A."/>
        </authorList>
    </citation>
    <scope>NUCLEOTIDE SEQUENCE [LARGE SCALE GENOMIC DNA]</scope>
    <source>
        <strain evidence="1 2">cv. IRGC 96717</strain>
    </source>
</reference>
<dbReference type="Proteomes" id="UP000007306">
    <property type="component" value="Chromosome 8"/>
</dbReference>
<name>I1QGT7_ORYGL</name>
<protein>
    <submittedName>
        <fullName evidence="1">Uncharacterized protein</fullName>
    </submittedName>
</protein>
<accession>I1QGT7</accession>
<reference evidence="1" key="1">
    <citation type="submission" date="2015-06" db="UniProtKB">
        <authorList>
            <consortium name="EnsemblPlants"/>
        </authorList>
    </citation>
    <scope>IDENTIFICATION</scope>
</reference>
<dbReference type="OMA" id="WTERVKG"/>
<evidence type="ECO:0000313" key="2">
    <source>
        <dbReference type="Proteomes" id="UP000007306"/>
    </source>
</evidence>
<dbReference type="HOGENOM" id="CLU_148294_0_0_1"/>
<proteinExistence type="predicted"/>
<dbReference type="AlphaFoldDB" id="I1QGT7"/>
<dbReference type="Gramene" id="ORGLA08G0063800.1">
    <property type="protein sequence ID" value="ORGLA08G0063800.1"/>
    <property type="gene ID" value="ORGLA08G0063800"/>
</dbReference>
<sequence length="147" mass="15938">MRIVRTCKGERVVPTLMAPAEPSGCQQPPPPVAWPINMAVASGMHGGKAAANSGKTILVTILTRRLSKLGTDLSGPSPMWTEKVKGWSKSLGQYKRRRVGPEENEVEWSKWRSLASPLVEKSERNGSSSTPTNTYAFMAEDSIIAAT</sequence>
<keyword evidence="2" id="KW-1185">Reference proteome</keyword>
<organism evidence="1 2">
    <name type="scientific">Oryza glaberrima</name>
    <name type="common">African rice</name>
    <dbReference type="NCBI Taxonomy" id="4538"/>
    <lineage>
        <taxon>Eukaryota</taxon>
        <taxon>Viridiplantae</taxon>
        <taxon>Streptophyta</taxon>
        <taxon>Embryophyta</taxon>
        <taxon>Tracheophyta</taxon>
        <taxon>Spermatophyta</taxon>
        <taxon>Magnoliopsida</taxon>
        <taxon>Liliopsida</taxon>
        <taxon>Poales</taxon>
        <taxon>Poaceae</taxon>
        <taxon>BOP clade</taxon>
        <taxon>Oryzoideae</taxon>
        <taxon>Oryzeae</taxon>
        <taxon>Oryzinae</taxon>
        <taxon>Oryza</taxon>
    </lineage>
</organism>
<evidence type="ECO:0000313" key="1">
    <source>
        <dbReference type="EnsemblPlants" id="ORGLA08G0063800.1"/>
    </source>
</evidence>
<dbReference type="EnsemblPlants" id="ORGLA08G0063800.1">
    <property type="protein sequence ID" value="ORGLA08G0063800.1"/>
    <property type="gene ID" value="ORGLA08G0063800"/>
</dbReference>